<sequence>LNYTDGTGTSGGYAAGDRLSNIQDLTGSASDDTFVANLASNNFDGGTSTATSHNRVSYAASNAGVVVDLNSTTGVGTSGGYAAGDTFVNIQDLTGSASDDTFVAS</sequence>
<protein>
    <recommendedName>
        <fullName evidence="3">Calcium-binding protein</fullName>
    </recommendedName>
</protein>
<feature type="non-terminal residue" evidence="1">
    <location>
        <position position="1"/>
    </location>
</feature>
<proteinExistence type="predicted"/>
<comment type="caution">
    <text evidence="1">The sequence shown here is derived from an EMBL/GenBank/DDBJ whole genome shotgun (WGS) entry which is preliminary data.</text>
</comment>
<feature type="non-terminal residue" evidence="1">
    <location>
        <position position="105"/>
    </location>
</feature>
<dbReference type="EMBL" id="JAQQFR010000039">
    <property type="protein sequence ID" value="MFL9881395.1"/>
    <property type="molecule type" value="Genomic_DNA"/>
</dbReference>
<evidence type="ECO:0008006" key="3">
    <source>
        <dbReference type="Google" id="ProtNLM"/>
    </source>
</evidence>
<keyword evidence="2" id="KW-1185">Reference proteome</keyword>
<accession>A0ABW8ZF31</accession>
<evidence type="ECO:0000313" key="1">
    <source>
        <dbReference type="EMBL" id="MFL9881395.1"/>
    </source>
</evidence>
<dbReference type="Proteomes" id="UP001629214">
    <property type="component" value="Unassembled WGS sequence"/>
</dbReference>
<organism evidence="1 2">
    <name type="scientific">Herbaspirillum rhizosphaerae</name>
    <dbReference type="NCBI Taxonomy" id="346179"/>
    <lineage>
        <taxon>Bacteria</taxon>
        <taxon>Pseudomonadati</taxon>
        <taxon>Pseudomonadota</taxon>
        <taxon>Betaproteobacteria</taxon>
        <taxon>Burkholderiales</taxon>
        <taxon>Oxalobacteraceae</taxon>
        <taxon>Herbaspirillum</taxon>
    </lineage>
</organism>
<dbReference type="RefSeq" id="WP_408170731.1">
    <property type="nucleotide sequence ID" value="NZ_JAQQFR010000039.1"/>
</dbReference>
<evidence type="ECO:0000313" key="2">
    <source>
        <dbReference type="Proteomes" id="UP001629214"/>
    </source>
</evidence>
<reference evidence="1 2" key="1">
    <citation type="journal article" date="2024" name="Chem. Sci.">
        <title>Discovery of megapolipeptins by genome mining of a Burkholderiales bacteria collection.</title>
        <authorList>
            <person name="Paulo B.S."/>
            <person name="Recchia M.J.J."/>
            <person name="Lee S."/>
            <person name="Fergusson C.H."/>
            <person name="Romanowski S.B."/>
            <person name="Hernandez A."/>
            <person name="Krull N."/>
            <person name="Liu D.Y."/>
            <person name="Cavanagh H."/>
            <person name="Bos A."/>
            <person name="Gray C.A."/>
            <person name="Murphy B.T."/>
            <person name="Linington R.G."/>
            <person name="Eustaquio A.S."/>
        </authorList>
    </citation>
    <scope>NUCLEOTIDE SEQUENCE [LARGE SCALE GENOMIC DNA]</scope>
    <source>
        <strain evidence="1 2">RL21-008-BIB-B</strain>
    </source>
</reference>
<name>A0ABW8ZF31_9BURK</name>
<gene>
    <name evidence="1" type="ORF">PQR63_23595</name>
</gene>